<protein>
    <recommendedName>
        <fullName evidence="7">Fibronectin type-III domain-containing protein</fullName>
    </recommendedName>
</protein>
<feature type="domain" description="CARDB" evidence="3">
    <location>
        <begin position="305"/>
        <end position="385"/>
    </location>
</feature>
<feature type="domain" description="Cleaved adhesin" evidence="2">
    <location>
        <begin position="680"/>
        <end position="841"/>
    </location>
</feature>
<dbReference type="Gene3D" id="2.60.120.200">
    <property type="match status" value="1"/>
</dbReference>
<dbReference type="InterPro" id="IPR026444">
    <property type="entry name" value="Secre_tail"/>
</dbReference>
<feature type="chain" id="PRO_5045196006" description="Fibronectin type-III domain-containing protein" evidence="1">
    <location>
        <begin position="33"/>
        <end position="934"/>
    </location>
</feature>
<comment type="caution">
    <text evidence="5">The sequence shown here is derived from an EMBL/GenBank/DDBJ whole genome shotgun (WGS) entry which is preliminary data.</text>
</comment>
<dbReference type="InterPro" id="IPR011628">
    <property type="entry name" value="Cleaved_adhesin"/>
</dbReference>
<evidence type="ECO:0000259" key="3">
    <source>
        <dbReference type="Pfam" id="PF07705"/>
    </source>
</evidence>
<gene>
    <name evidence="5" type="ORF">GCM10022409_15800</name>
</gene>
<proteinExistence type="predicted"/>
<dbReference type="Proteomes" id="UP001501469">
    <property type="component" value="Unassembled WGS sequence"/>
</dbReference>
<dbReference type="InterPro" id="IPR013783">
    <property type="entry name" value="Ig-like_fold"/>
</dbReference>
<keyword evidence="6" id="KW-1185">Reference proteome</keyword>
<sequence>MKYEYSRPGLVSGFRRLALAAVLAGTATAAQAQFFTAANVVNKAGTYTDLGTTGTVITTPNFDDANSAVQTLPFTLTFNGTAFTEYVLNTNGYIKLGNVAPTGQFFSTYAQQAYTGGPLNSSSQTNLILPFNTDLEGGANTPEYRMATTGTAPNRVVTIQWKNVSDKTRAAAAAGGTIDKQFANFSFQVKLYESNSGIDFVYDTAVPSANPTNASFITIAVKGNSSAVGQVVTAVKPSNNPWATTTFQDKTYAATGNAHNIRNSPTIAGGDPLPDPGRTYSFAVPTPVDAAAQVIYGYSQLAVPAGQPVTIQGVVRNAGTAALSNISATLSVSGANTYTAPAATVASLAPGATAVVTFTAVPVPNAGNNTVTFSVSVAGDLNSSNNSTSMVMVTNPTTLSITTPGNVSSGFVLPQVDDSYYGAKYTLVSAATITAVRTIISSAGDNPGSSKVTEGETVYGVVINASTGALLGRSADYTVQAADIGVVHTFNLTTPVALPAGDFIVGMVGLASTGDPYFPYFTQTETPSRPSYAGTLNAAPTALNLSAANGTIGLRTAFDAVLQAVSNCPAPTSITVSGTSTTASVAFTGAAAGTGYQIVYGATGFNPASAGTTTATFTAGPGSVTGLTASTCYDFYVRTVCGTSGQSTLAGPINFCTPCVAPTVSTFPYAQNFDAVGTGQSLPCGITVTDSNNDGFTWRARGTVDASLATGNISRSAPNAMVYSYNNVGPTPTVGADDWFYTPALTLSNTQRYRVSFYYRTAGQGLSERLEVKYGAAATPAGQTTTLYTNNNITANTYQLANNTSTPAVADITAANGTVYVGFHAISLANQGFLAIDDLTIGASPLATSEALKRAVSVFPNPSNSGQFNLEIHGANAAQLTVEVTNLLGQRVYTGTAKDNLRTVVDLSALTSGIYSLKVRNGQEFTMQQISIVK</sequence>
<dbReference type="InterPro" id="IPR011635">
    <property type="entry name" value="CARDB"/>
</dbReference>
<evidence type="ECO:0008006" key="7">
    <source>
        <dbReference type="Google" id="ProtNLM"/>
    </source>
</evidence>
<evidence type="ECO:0000259" key="2">
    <source>
        <dbReference type="Pfam" id="PF07675"/>
    </source>
</evidence>
<dbReference type="NCBIfam" id="TIGR04183">
    <property type="entry name" value="Por_Secre_tail"/>
    <property type="match status" value="1"/>
</dbReference>
<dbReference type="Gene3D" id="2.60.40.10">
    <property type="entry name" value="Immunoglobulins"/>
    <property type="match status" value="2"/>
</dbReference>
<organism evidence="5 6">
    <name type="scientific">Hymenobacter glaciei</name>
    <dbReference type="NCBI Taxonomy" id="877209"/>
    <lineage>
        <taxon>Bacteria</taxon>
        <taxon>Pseudomonadati</taxon>
        <taxon>Bacteroidota</taxon>
        <taxon>Cytophagia</taxon>
        <taxon>Cytophagales</taxon>
        <taxon>Hymenobacteraceae</taxon>
        <taxon>Hymenobacter</taxon>
    </lineage>
</organism>
<dbReference type="Pfam" id="PF07705">
    <property type="entry name" value="CARDB"/>
    <property type="match status" value="1"/>
</dbReference>
<dbReference type="InterPro" id="IPR036116">
    <property type="entry name" value="FN3_sf"/>
</dbReference>
<accession>A0ABP7TWU2</accession>
<dbReference type="EMBL" id="BAABDK010000013">
    <property type="protein sequence ID" value="GAA4032390.1"/>
    <property type="molecule type" value="Genomic_DNA"/>
</dbReference>
<evidence type="ECO:0000313" key="6">
    <source>
        <dbReference type="Proteomes" id="UP001501469"/>
    </source>
</evidence>
<feature type="domain" description="Secretion system C-terminal sorting" evidence="4">
    <location>
        <begin position="858"/>
        <end position="932"/>
    </location>
</feature>
<feature type="signal peptide" evidence="1">
    <location>
        <begin position="1"/>
        <end position="32"/>
    </location>
</feature>
<dbReference type="SUPFAM" id="SSF49265">
    <property type="entry name" value="Fibronectin type III"/>
    <property type="match status" value="1"/>
</dbReference>
<evidence type="ECO:0000256" key="1">
    <source>
        <dbReference type="SAM" id="SignalP"/>
    </source>
</evidence>
<dbReference type="Pfam" id="PF07675">
    <property type="entry name" value="Cleaved_Adhesin"/>
    <property type="match status" value="1"/>
</dbReference>
<dbReference type="RefSeq" id="WP_345052565.1">
    <property type="nucleotide sequence ID" value="NZ_BAABDK010000013.1"/>
</dbReference>
<keyword evidence="1" id="KW-0732">Signal</keyword>
<evidence type="ECO:0000259" key="4">
    <source>
        <dbReference type="Pfam" id="PF18962"/>
    </source>
</evidence>
<dbReference type="Pfam" id="PF18962">
    <property type="entry name" value="Por_Secre_tail"/>
    <property type="match status" value="1"/>
</dbReference>
<name>A0ABP7TWU2_9BACT</name>
<reference evidence="6" key="1">
    <citation type="journal article" date="2019" name="Int. J. Syst. Evol. Microbiol.">
        <title>The Global Catalogue of Microorganisms (GCM) 10K type strain sequencing project: providing services to taxonomists for standard genome sequencing and annotation.</title>
        <authorList>
            <consortium name="The Broad Institute Genomics Platform"/>
            <consortium name="The Broad Institute Genome Sequencing Center for Infectious Disease"/>
            <person name="Wu L."/>
            <person name="Ma J."/>
        </authorList>
    </citation>
    <scope>NUCLEOTIDE SEQUENCE [LARGE SCALE GENOMIC DNA]</scope>
    <source>
        <strain evidence="6">JCM 17225</strain>
    </source>
</reference>
<evidence type="ECO:0000313" key="5">
    <source>
        <dbReference type="EMBL" id="GAA4032390.1"/>
    </source>
</evidence>